<reference evidence="3 4" key="1">
    <citation type="journal article" date="2016" name="Nat. Commun.">
        <title>Thousands of microbial genomes shed light on interconnected biogeochemical processes in an aquifer system.</title>
        <authorList>
            <person name="Anantharaman K."/>
            <person name="Brown C.T."/>
            <person name="Hug L.A."/>
            <person name="Sharon I."/>
            <person name="Castelle C.J."/>
            <person name="Probst A.J."/>
            <person name="Thomas B.C."/>
            <person name="Singh A."/>
            <person name="Wilkins M.J."/>
            <person name="Karaoz U."/>
            <person name="Brodie E.L."/>
            <person name="Williams K.H."/>
            <person name="Hubbard S.S."/>
            <person name="Banfield J.F."/>
        </authorList>
    </citation>
    <scope>NUCLEOTIDE SEQUENCE [LARGE SCALE GENOMIC DNA]</scope>
</reference>
<comment type="similarity">
    <text evidence="1">Belongs to the GSP E family.</text>
</comment>
<dbReference type="Gene3D" id="3.30.450.90">
    <property type="match status" value="1"/>
</dbReference>
<name>A0A1F6FWU0_9BACT</name>
<evidence type="ECO:0000313" key="4">
    <source>
        <dbReference type="Proteomes" id="UP000177998"/>
    </source>
</evidence>
<dbReference type="Gene3D" id="3.40.50.300">
    <property type="entry name" value="P-loop containing nucleotide triphosphate hydrolases"/>
    <property type="match status" value="1"/>
</dbReference>
<dbReference type="SUPFAM" id="SSF52540">
    <property type="entry name" value="P-loop containing nucleoside triphosphate hydrolases"/>
    <property type="match status" value="1"/>
</dbReference>
<dbReference type="EMBL" id="MFMZ01000052">
    <property type="protein sequence ID" value="OGG90318.1"/>
    <property type="molecule type" value="Genomic_DNA"/>
</dbReference>
<dbReference type="Proteomes" id="UP000177998">
    <property type="component" value="Unassembled WGS sequence"/>
</dbReference>
<accession>A0A1F6FWU0</accession>
<evidence type="ECO:0000256" key="1">
    <source>
        <dbReference type="ARBA" id="ARBA00006611"/>
    </source>
</evidence>
<sequence length="362" mass="40064">MSTQSNLLLNKIITNIVKVGASCLHLEVGSKPIIRIDQKLFNLDDQPVATKEFLEDIVQIILTKEEAESLAKNKSLVITHSFEGDIRFKVHIFYQRQTVSLLFTYIPNVIADPAALGLTKEFIDLVNRKSGLLIVAGYHGSGRTSTVLSLLNYINKTESRYILTLERPIEYILTSGKSIVEQREIGRDVDSYLAALKFIKDSDVDVIFLAELGEAAVLQTVFDLIESGRLIIVITEADSISDAIAKLVKLVPEEEGDKIKDTLAEVLLGAIVQQLLPRRGGGEVTVMEILVANSASKALIKESRFAQITSIIQTSRDEGMRSLDQALIELIKTGEVDYHDALSVAVDKTNFQVSAQKFHILK</sequence>
<dbReference type="STRING" id="1798564.A3H55_00130"/>
<dbReference type="InterPro" id="IPR050921">
    <property type="entry name" value="T4SS_GSP_E_ATPase"/>
</dbReference>
<feature type="domain" description="Bacterial type II secretion system protein E" evidence="2">
    <location>
        <begin position="8"/>
        <end position="281"/>
    </location>
</feature>
<dbReference type="InterPro" id="IPR001482">
    <property type="entry name" value="T2SS/T4SS_dom"/>
</dbReference>
<gene>
    <name evidence="3" type="ORF">A3H55_00130</name>
</gene>
<dbReference type="InterPro" id="IPR027417">
    <property type="entry name" value="P-loop_NTPase"/>
</dbReference>
<dbReference type="Pfam" id="PF00437">
    <property type="entry name" value="T2SSE"/>
    <property type="match status" value="1"/>
</dbReference>
<organism evidence="3 4">
    <name type="scientific">Candidatus Kuenenbacteria bacterium RIFCSPLOWO2_02_FULL_42_16</name>
    <dbReference type="NCBI Taxonomy" id="1798564"/>
    <lineage>
        <taxon>Bacteria</taxon>
        <taxon>Candidatus Kueneniibacteriota</taxon>
    </lineage>
</organism>
<dbReference type="GO" id="GO:0016887">
    <property type="term" value="F:ATP hydrolysis activity"/>
    <property type="evidence" value="ECO:0007669"/>
    <property type="project" value="InterPro"/>
</dbReference>
<dbReference type="PANTHER" id="PTHR30486">
    <property type="entry name" value="TWITCHING MOTILITY PROTEIN PILT"/>
    <property type="match status" value="1"/>
</dbReference>
<evidence type="ECO:0000259" key="2">
    <source>
        <dbReference type="Pfam" id="PF00437"/>
    </source>
</evidence>
<protein>
    <recommendedName>
        <fullName evidence="2">Bacterial type II secretion system protein E domain-containing protein</fullName>
    </recommendedName>
</protein>
<comment type="caution">
    <text evidence="3">The sequence shown here is derived from an EMBL/GenBank/DDBJ whole genome shotgun (WGS) entry which is preliminary data.</text>
</comment>
<proteinExistence type="inferred from homology"/>
<evidence type="ECO:0000313" key="3">
    <source>
        <dbReference type="EMBL" id="OGG90318.1"/>
    </source>
</evidence>
<dbReference type="AlphaFoldDB" id="A0A1F6FWU0"/>